<dbReference type="EMBL" id="QXFY01001442">
    <property type="protein sequence ID" value="KAE9317651.1"/>
    <property type="molecule type" value="Genomic_DNA"/>
</dbReference>
<dbReference type="Proteomes" id="UP000486351">
    <property type="component" value="Unassembled WGS sequence"/>
</dbReference>
<reference evidence="2 3" key="1">
    <citation type="submission" date="2018-09" db="EMBL/GenBank/DDBJ databases">
        <title>Genomic investigation of the strawberry pathogen Phytophthora fragariae indicates pathogenicity is determined by transcriptional variation in three key races.</title>
        <authorList>
            <person name="Adams T.M."/>
            <person name="Armitage A.D."/>
            <person name="Sobczyk M.K."/>
            <person name="Bates H.J."/>
            <person name="Dunwell J.M."/>
            <person name="Nellist C.F."/>
            <person name="Harrison R.J."/>
        </authorList>
    </citation>
    <scope>NUCLEOTIDE SEQUENCE [LARGE SCALE GENOMIC DNA]</scope>
    <source>
        <strain evidence="2 3">NOV-77</strain>
    </source>
</reference>
<gene>
    <name evidence="2" type="ORF">PF008_g18691</name>
</gene>
<sequence>MKCCKISLHCGHLVQVLAGQVHVAVSNGLQTAQEPSVDLGDLVHLLDGKEFLEEAVLPDRAYYFNI</sequence>
<feature type="signal peptide" evidence="1">
    <location>
        <begin position="1"/>
        <end position="18"/>
    </location>
</feature>
<keyword evidence="1" id="KW-0732">Signal</keyword>
<proteinExistence type="predicted"/>
<protein>
    <submittedName>
        <fullName evidence="2">Uncharacterized protein</fullName>
    </submittedName>
</protein>
<evidence type="ECO:0000313" key="3">
    <source>
        <dbReference type="Proteomes" id="UP000486351"/>
    </source>
</evidence>
<evidence type="ECO:0000313" key="2">
    <source>
        <dbReference type="EMBL" id="KAE9317651.1"/>
    </source>
</evidence>
<comment type="caution">
    <text evidence="2">The sequence shown here is derived from an EMBL/GenBank/DDBJ whole genome shotgun (WGS) entry which is preliminary data.</text>
</comment>
<name>A0A6G0R4L0_9STRA</name>
<organism evidence="2 3">
    <name type="scientific">Phytophthora fragariae</name>
    <dbReference type="NCBI Taxonomy" id="53985"/>
    <lineage>
        <taxon>Eukaryota</taxon>
        <taxon>Sar</taxon>
        <taxon>Stramenopiles</taxon>
        <taxon>Oomycota</taxon>
        <taxon>Peronosporomycetes</taxon>
        <taxon>Peronosporales</taxon>
        <taxon>Peronosporaceae</taxon>
        <taxon>Phytophthora</taxon>
    </lineage>
</organism>
<dbReference type="AlphaFoldDB" id="A0A6G0R4L0"/>
<accession>A0A6G0R4L0</accession>
<evidence type="ECO:0000256" key="1">
    <source>
        <dbReference type="SAM" id="SignalP"/>
    </source>
</evidence>
<feature type="chain" id="PRO_5026029535" evidence="1">
    <location>
        <begin position="19"/>
        <end position="66"/>
    </location>
</feature>